<dbReference type="PATRIC" id="fig|1544413.3.peg.1635"/>
<proteinExistence type="predicted"/>
<dbReference type="Gene3D" id="3.40.50.1100">
    <property type="match status" value="1"/>
</dbReference>
<gene>
    <name evidence="1" type="ORF">Clow_01631</name>
</gene>
<dbReference type="SUPFAM" id="SSF53686">
    <property type="entry name" value="Tryptophan synthase beta subunit-like PLP-dependent enzymes"/>
    <property type="match status" value="1"/>
</dbReference>
<reference evidence="1 2" key="1">
    <citation type="submission" date="2015-10" db="EMBL/GenBank/DDBJ databases">
        <title>Corynebacteirum lowii and Corynebacterium oculi species nova, derived from human clinical disease and and emended description of Corynebacterium mastiditis.</title>
        <authorList>
            <person name="Bernard K."/>
            <person name="Pacheco A.L."/>
            <person name="Mcdougall C."/>
            <person name="Burtx T."/>
            <person name="Weibe D."/>
            <person name="Tyler S."/>
            <person name="Olson A.B."/>
            <person name="Cnockaert M."/>
            <person name="Eguchi H."/>
            <person name="Kuwahara T."/>
            <person name="Nakayama-Imaohji H."/>
            <person name="Boudewijins M."/>
            <person name="Van Hoecke F."/>
            <person name="Bernier A.-M."/>
            <person name="Vandamme P."/>
        </authorList>
    </citation>
    <scope>NUCLEOTIDE SEQUENCE [LARGE SCALE GENOMIC DNA]</scope>
    <source>
        <strain evidence="1 2">NML 130206</strain>
    </source>
</reference>
<evidence type="ECO:0000313" key="2">
    <source>
        <dbReference type="Proteomes" id="UP000050488"/>
    </source>
</evidence>
<keyword evidence="2" id="KW-1185">Reference proteome</keyword>
<dbReference type="GO" id="GO:1901605">
    <property type="term" value="P:alpha-amino acid metabolic process"/>
    <property type="evidence" value="ECO:0007669"/>
    <property type="project" value="UniProtKB-ARBA"/>
</dbReference>
<name>A0A0Q0U233_9CORY</name>
<sequence length="108" mass="11682">MPHALYSRVYWVSFGVGKAGVVELLRRHSVFAGLRSGATFAAATWETECRDDKATVFVAPDTGHRYLDAVLANASGVQPLAEHLPEVCWGRVALPWSVMDLPGPEASS</sequence>
<accession>A0A0Q0U233</accession>
<dbReference type="InterPro" id="IPR036052">
    <property type="entry name" value="TrpB-like_PALP_sf"/>
</dbReference>
<organism evidence="1 2">
    <name type="scientific">Corynebacterium lowii</name>
    <dbReference type="NCBI Taxonomy" id="1544413"/>
    <lineage>
        <taxon>Bacteria</taxon>
        <taxon>Bacillati</taxon>
        <taxon>Actinomycetota</taxon>
        <taxon>Actinomycetes</taxon>
        <taxon>Mycobacteriales</taxon>
        <taxon>Corynebacteriaceae</taxon>
        <taxon>Corynebacterium</taxon>
    </lineage>
</organism>
<evidence type="ECO:0008006" key="3">
    <source>
        <dbReference type="Google" id="ProtNLM"/>
    </source>
</evidence>
<dbReference type="STRING" id="1544413.Clow_01631"/>
<dbReference type="RefSeq" id="WP_211256947.1">
    <property type="nucleotide sequence ID" value="NZ_JAUSQY010000001.1"/>
</dbReference>
<protein>
    <recommendedName>
        <fullName evidence="3">Cysteine synthase</fullName>
    </recommendedName>
</protein>
<dbReference type="Proteomes" id="UP000050488">
    <property type="component" value="Unassembled WGS sequence"/>
</dbReference>
<dbReference type="AlphaFoldDB" id="A0A0Q0U233"/>
<dbReference type="EMBL" id="LKEV01000005">
    <property type="protein sequence ID" value="KQB85891.1"/>
    <property type="molecule type" value="Genomic_DNA"/>
</dbReference>
<comment type="caution">
    <text evidence="1">The sequence shown here is derived from an EMBL/GenBank/DDBJ whole genome shotgun (WGS) entry which is preliminary data.</text>
</comment>
<evidence type="ECO:0000313" key="1">
    <source>
        <dbReference type="EMBL" id="KQB85891.1"/>
    </source>
</evidence>